<feature type="non-terminal residue" evidence="5">
    <location>
        <position position="1"/>
    </location>
</feature>
<reference evidence="5 6" key="1">
    <citation type="journal article" date="2023" name="Sci. Data">
        <title>Genome assembly of the Korean intertidal mud-creeper Batillaria attramentaria.</title>
        <authorList>
            <person name="Patra A.K."/>
            <person name="Ho P.T."/>
            <person name="Jun S."/>
            <person name="Lee S.J."/>
            <person name="Kim Y."/>
            <person name="Won Y.J."/>
        </authorList>
    </citation>
    <scope>NUCLEOTIDE SEQUENCE [LARGE SCALE GENOMIC DNA]</scope>
    <source>
        <strain evidence="5">Wonlab-2016</strain>
    </source>
</reference>
<keyword evidence="1" id="KW-0433">Leucine-rich repeat</keyword>
<dbReference type="SMART" id="SM00364">
    <property type="entry name" value="LRR_BAC"/>
    <property type="match status" value="12"/>
</dbReference>
<dbReference type="PANTHER" id="PTHR48051">
    <property type="match status" value="1"/>
</dbReference>
<dbReference type="PROSITE" id="PS51450">
    <property type="entry name" value="LRR"/>
    <property type="match status" value="3"/>
</dbReference>
<dbReference type="InterPro" id="IPR055414">
    <property type="entry name" value="LRR_R13L4/SHOC2-like"/>
</dbReference>
<dbReference type="Pfam" id="PF00560">
    <property type="entry name" value="LRR_1"/>
    <property type="match status" value="1"/>
</dbReference>
<feature type="region of interest" description="Disordered" evidence="3">
    <location>
        <begin position="722"/>
        <end position="752"/>
    </location>
</feature>
<keyword evidence="2" id="KW-0677">Repeat</keyword>
<name>A0ABD0M7R0_9CAEN</name>
<dbReference type="InterPro" id="IPR050216">
    <property type="entry name" value="LRR_domain-containing"/>
</dbReference>
<dbReference type="SMART" id="SM00369">
    <property type="entry name" value="LRR_TYP"/>
    <property type="match status" value="15"/>
</dbReference>
<evidence type="ECO:0000256" key="2">
    <source>
        <dbReference type="ARBA" id="ARBA00022737"/>
    </source>
</evidence>
<dbReference type="EMBL" id="JACVVK020000004">
    <property type="protein sequence ID" value="KAK7507213.1"/>
    <property type="molecule type" value="Genomic_DNA"/>
</dbReference>
<evidence type="ECO:0000313" key="6">
    <source>
        <dbReference type="Proteomes" id="UP001519460"/>
    </source>
</evidence>
<feature type="region of interest" description="Disordered" evidence="3">
    <location>
        <begin position="578"/>
        <end position="635"/>
    </location>
</feature>
<dbReference type="InterPro" id="IPR032675">
    <property type="entry name" value="LRR_dom_sf"/>
</dbReference>
<dbReference type="Pfam" id="PF23598">
    <property type="entry name" value="LRR_14"/>
    <property type="match status" value="1"/>
</dbReference>
<evidence type="ECO:0000256" key="3">
    <source>
        <dbReference type="SAM" id="MobiDB-lite"/>
    </source>
</evidence>
<dbReference type="Proteomes" id="UP001519460">
    <property type="component" value="Unassembled WGS sequence"/>
</dbReference>
<comment type="caution">
    <text evidence="5">The sequence shown here is derived from an EMBL/GenBank/DDBJ whole genome shotgun (WGS) entry which is preliminary data.</text>
</comment>
<protein>
    <recommendedName>
        <fullName evidence="4">Disease resistance R13L4/SHOC-2-like LRR domain-containing protein</fullName>
    </recommendedName>
</protein>
<keyword evidence="6" id="KW-1185">Reference proteome</keyword>
<organism evidence="5 6">
    <name type="scientific">Batillaria attramentaria</name>
    <dbReference type="NCBI Taxonomy" id="370345"/>
    <lineage>
        <taxon>Eukaryota</taxon>
        <taxon>Metazoa</taxon>
        <taxon>Spiralia</taxon>
        <taxon>Lophotrochozoa</taxon>
        <taxon>Mollusca</taxon>
        <taxon>Gastropoda</taxon>
        <taxon>Caenogastropoda</taxon>
        <taxon>Sorbeoconcha</taxon>
        <taxon>Cerithioidea</taxon>
        <taxon>Batillariidae</taxon>
        <taxon>Batillaria</taxon>
    </lineage>
</organism>
<feature type="compositionally biased region" description="Polar residues" evidence="3">
    <location>
        <begin position="610"/>
        <end position="634"/>
    </location>
</feature>
<evidence type="ECO:0000313" key="5">
    <source>
        <dbReference type="EMBL" id="KAK7507213.1"/>
    </source>
</evidence>
<dbReference type="Gene3D" id="3.80.10.10">
    <property type="entry name" value="Ribonuclease Inhibitor"/>
    <property type="match status" value="3"/>
</dbReference>
<feature type="compositionally biased region" description="Basic and acidic residues" evidence="3">
    <location>
        <begin position="728"/>
        <end position="744"/>
    </location>
</feature>
<evidence type="ECO:0000259" key="4">
    <source>
        <dbReference type="Pfam" id="PF23598"/>
    </source>
</evidence>
<dbReference type="SUPFAM" id="SSF52047">
    <property type="entry name" value="RNI-like"/>
    <property type="match status" value="1"/>
</dbReference>
<dbReference type="InterPro" id="IPR003591">
    <property type="entry name" value="Leu-rich_rpt_typical-subtyp"/>
</dbReference>
<dbReference type="AlphaFoldDB" id="A0ABD0M7R0"/>
<proteinExistence type="predicted"/>
<accession>A0ABD0M7R0</accession>
<evidence type="ECO:0000256" key="1">
    <source>
        <dbReference type="ARBA" id="ARBA00022614"/>
    </source>
</evidence>
<dbReference type="Pfam" id="PF13855">
    <property type="entry name" value="LRR_8"/>
    <property type="match status" value="1"/>
</dbReference>
<sequence length="752" mass="84978">ICNRLGRTRIHSTATSESLKPSSIMCEEAAGSDKLDLAAQELQALDLEKLGSHGHVNNLRIITHLSLDYNSISHLPDDLCMCLPHLEVFSANGNNLCELPKQFGLLRFLREVHLNENSLSQLPDSIQYLVNLKVLRLTGNQLACLPVDFGEIGGLEELSVEENKLTRFPATFALLTNLRLLEAGHNRIKVLPKYLGHMQSLTHLDLCNNCLEEIPDSFGDLQNLVCVDLSRNRLKNLPSRCSAQKTLKKFYAGQNVIDNFPDWLGRLPELTTLCIKENMLTGICLPPDFGKVCKKLQHLNLCGNHLTELPESFGELESLEFVHFGSMLDEIERSNWVNGNWLQQLPASFPQLRMLTTLRLDENQIQFLPDDFGQLCNLESFNIGQNLLHDLPESFGELKRLRVCVLSRNNIQLLPSSFGSLRALEELRVDNNQLAEMPESFKELTQLKVLDLFHNRLSEVPACLSCLTQLQFLDLNQNPIKIPKKLIPSIARSNHYAPRDPKLKGTWRGRLRDKMDGFVDITNNAIRCSDTGDTDEDEVNEEVDELYGSEDIPYNSDALQRAAERALWGQSTWRSHAGPDVRPVFVRDSVSIPPRQEAPSDTSEDRGDDSSCSASERTSNHSQVSESMEKTWSSPPWAEVWDSHLVEETWDTPALEEDWDSGSVPSLVQQSVEENWGEELSDPRVPAGYSFQDFYNAPSNGFSYNPKLKGFFFLPWDLHARATPRPNKTRDVDSQQTKLVREDGQFSDAEDS</sequence>
<dbReference type="PANTHER" id="PTHR48051:SF1">
    <property type="entry name" value="RAS SUPPRESSOR PROTEIN 1"/>
    <property type="match status" value="1"/>
</dbReference>
<feature type="domain" description="Disease resistance R13L4/SHOC-2-like LRR" evidence="4">
    <location>
        <begin position="388"/>
        <end position="476"/>
    </location>
</feature>
<dbReference type="InterPro" id="IPR001611">
    <property type="entry name" value="Leu-rich_rpt"/>
</dbReference>
<gene>
    <name evidence="5" type="ORF">BaRGS_00001148</name>
</gene>